<organism evidence="5 6">
    <name type="scientific">Corynespora cassiicola Philippines</name>
    <dbReference type="NCBI Taxonomy" id="1448308"/>
    <lineage>
        <taxon>Eukaryota</taxon>
        <taxon>Fungi</taxon>
        <taxon>Dikarya</taxon>
        <taxon>Ascomycota</taxon>
        <taxon>Pezizomycotina</taxon>
        <taxon>Dothideomycetes</taxon>
        <taxon>Pleosporomycetidae</taxon>
        <taxon>Pleosporales</taxon>
        <taxon>Corynesporascaceae</taxon>
        <taxon>Corynespora</taxon>
    </lineage>
</organism>
<evidence type="ECO:0000313" key="6">
    <source>
        <dbReference type="Proteomes" id="UP000240883"/>
    </source>
</evidence>
<evidence type="ECO:0000256" key="1">
    <source>
        <dbReference type="ARBA" id="ARBA00022603"/>
    </source>
</evidence>
<dbReference type="Gene3D" id="3.40.50.150">
    <property type="entry name" value="Vaccinia Virus protein VP39"/>
    <property type="match status" value="1"/>
</dbReference>
<dbReference type="EMBL" id="KZ678143">
    <property type="protein sequence ID" value="PSN61610.1"/>
    <property type="molecule type" value="Genomic_DNA"/>
</dbReference>
<dbReference type="GO" id="GO:0008171">
    <property type="term" value="F:O-methyltransferase activity"/>
    <property type="evidence" value="ECO:0007669"/>
    <property type="project" value="InterPro"/>
</dbReference>
<dbReference type="STRING" id="1448308.A0A2T2N8A7"/>
<evidence type="ECO:0000256" key="2">
    <source>
        <dbReference type="ARBA" id="ARBA00022679"/>
    </source>
</evidence>
<reference evidence="5 6" key="1">
    <citation type="journal article" date="2018" name="Front. Microbiol.">
        <title>Genome-Wide Analysis of Corynespora cassiicola Leaf Fall Disease Putative Effectors.</title>
        <authorList>
            <person name="Lopez D."/>
            <person name="Ribeiro S."/>
            <person name="Label P."/>
            <person name="Fumanal B."/>
            <person name="Venisse J.S."/>
            <person name="Kohler A."/>
            <person name="de Oliveira R.R."/>
            <person name="Labutti K."/>
            <person name="Lipzen A."/>
            <person name="Lail K."/>
            <person name="Bauer D."/>
            <person name="Ohm R.A."/>
            <person name="Barry K.W."/>
            <person name="Spatafora J."/>
            <person name="Grigoriev I.V."/>
            <person name="Martin F.M."/>
            <person name="Pujade-Renaud V."/>
        </authorList>
    </citation>
    <scope>NUCLEOTIDE SEQUENCE [LARGE SCALE GENOMIC DNA]</scope>
    <source>
        <strain evidence="5 6">Philippines</strain>
    </source>
</reference>
<feature type="non-terminal residue" evidence="5">
    <location>
        <position position="1"/>
    </location>
</feature>
<dbReference type="AlphaFoldDB" id="A0A2T2N8A7"/>
<dbReference type="PROSITE" id="PS51683">
    <property type="entry name" value="SAM_OMT_II"/>
    <property type="match status" value="1"/>
</dbReference>
<evidence type="ECO:0000259" key="4">
    <source>
        <dbReference type="Pfam" id="PF00891"/>
    </source>
</evidence>
<dbReference type="PANTHER" id="PTHR43712:SF12">
    <property type="entry name" value="STERIGMATOCYSTIN 8-O-METHYLTRANSFERASE"/>
    <property type="match status" value="1"/>
</dbReference>
<dbReference type="OrthoDB" id="1606438at2759"/>
<dbReference type="InterPro" id="IPR016461">
    <property type="entry name" value="COMT-like"/>
</dbReference>
<keyword evidence="2 5" id="KW-0808">Transferase</keyword>
<dbReference type="Pfam" id="PF00891">
    <property type="entry name" value="Methyltransf_2"/>
    <property type="match status" value="1"/>
</dbReference>
<sequence>NLPLDAVQRFVKHATTLRLFSETMSGFTDTKIRHTSRSAALAQNSGLRTLVVVTLETVGGPMMVMYEALERYSRNKAQLPKTIEEKAFALFHKSSMFGGPFDNTWQQLEEDGEGEKKGWRQRNFVTFMNYVKDIFGLEDVIADAYDWKSAGKISVLGGSGGHDAFVLARRFSNLTITVEDLPSAETKFRENVPEDLRSRVSFRAHDFFTPQPVKADVYIIKLIMHDWPDAESIKILRNLGPALKPGARVIVIEHVGDTSASEGPTVPRSVQQYGTAADLRIMALFNAKERNVESYKKIFEQAGERFEVEKVKHDPVLFFATIETVWRG</sequence>
<keyword evidence="6" id="KW-1185">Reference proteome</keyword>
<dbReference type="Proteomes" id="UP000240883">
    <property type="component" value="Unassembled WGS sequence"/>
</dbReference>
<feature type="domain" description="O-methyltransferase C-terminal" evidence="4">
    <location>
        <begin position="124"/>
        <end position="303"/>
    </location>
</feature>
<proteinExistence type="predicted"/>
<dbReference type="PANTHER" id="PTHR43712">
    <property type="entry name" value="PUTATIVE (AFU_ORTHOLOGUE AFUA_4G14580)-RELATED"/>
    <property type="match status" value="1"/>
</dbReference>
<gene>
    <name evidence="5" type="ORF">BS50DRAFT_503755</name>
</gene>
<protein>
    <submittedName>
        <fullName evidence="5">S-adenosyl-L-methionine-dependent methyltransferase</fullName>
    </submittedName>
</protein>
<dbReference type="InterPro" id="IPR029063">
    <property type="entry name" value="SAM-dependent_MTases_sf"/>
</dbReference>
<dbReference type="SUPFAM" id="SSF53335">
    <property type="entry name" value="S-adenosyl-L-methionine-dependent methyltransferases"/>
    <property type="match status" value="1"/>
</dbReference>
<evidence type="ECO:0000313" key="5">
    <source>
        <dbReference type="EMBL" id="PSN61610.1"/>
    </source>
</evidence>
<dbReference type="InterPro" id="IPR001077">
    <property type="entry name" value="COMT_C"/>
</dbReference>
<accession>A0A2T2N8A7</accession>
<evidence type="ECO:0000256" key="3">
    <source>
        <dbReference type="ARBA" id="ARBA00022691"/>
    </source>
</evidence>
<keyword evidence="3" id="KW-0949">S-adenosyl-L-methionine</keyword>
<name>A0A2T2N8A7_CORCC</name>
<keyword evidence="1 5" id="KW-0489">Methyltransferase</keyword>
<dbReference type="GO" id="GO:0032259">
    <property type="term" value="P:methylation"/>
    <property type="evidence" value="ECO:0007669"/>
    <property type="project" value="UniProtKB-KW"/>
</dbReference>